<dbReference type="EMBL" id="BLLF01001083">
    <property type="protein sequence ID" value="GFH17010.1"/>
    <property type="molecule type" value="Genomic_DNA"/>
</dbReference>
<name>A0A699Z671_HAELA</name>
<dbReference type="Gene3D" id="1.25.40.10">
    <property type="entry name" value="Tetratricopeptide repeat domain"/>
    <property type="match status" value="2"/>
</dbReference>
<dbReference type="Pfam" id="PF08238">
    <property type="entry name" value="Sel1"/>
    <property type="match status" value="8"/>
</dbReference>
<dbReference type="Proteomes" id="UP000485058">
    <property type="component" value="Unassembled WGS sequence"/>
</dbReference>
<dbReference type="PANTHER" id="PTHR11102">
    <property type="entry name" value="SEL-1-LIKE PROTEIN"/>
    <property type="match status" value="1"/>
</dbReference>
<evidence type="ECO:0000256" key="1">
    <source>
        <dbReference type="ARBA" id="ARBA00038101"/>
    </source>
</evidence>
<comment type="caution">
    <text evidence="2">The sequence shown here is derived from an EMBL/GenBank/DDBJ whole genome shotgun (WGS) entry which is preliminary data.</text>
</comment>
<dbReference type="GO" id="GO:0036503">
    <property type="term" value="P:ERAD pathway"/>
    <property type="evidence" value="ECO:0007669"/>
    <property type="project" value="TreeGrafter"/>
</dbReference>
<proteinExistence type="inferred from homology"/>
<comment type="similarity">
    <text evidence="1">Belongs to the sel-1 family.</text>
</comment>
<dbReference type="InterPro" id="IPR011990">
    <property type="entry name" value="TPR-like_helical_dom_sf"/>
</dbReference>
<dbReference type="GO" id="GO:0005789">
    <property type="term" value="C:endoplasmic reticulum membrane"/>
    <property type="evidence" value="ECO:0007669"/>
    <property type="project" value="TreeGrafter"/>
</dbReference>
<dbReference type="InterPro" id="IPR006597">
    <property type="entry name" value="Sel1-like"/>
</dbReference>
<sequence>MQPRGMTIIKSCTMQLWPSDEDAALLHYFFAASGGDALARMALGYRHLHGLGVPKSCWTAAAYYTPVVEQVADLSVQPGGSNLPYVERIRLSVLFSQSHKVDRQREVVQFYQDSADKGNVDAQTTVAQVLNYGMHGMQRDHSAAMQYLQRAAEAGDVQAMGHLGNMYANGLAGEVDLAAARQQFESAAEEGGPTALYGLAYMHLTGQGADKDPEKALKLFVEAAEQGHVDAHYYLGVMHLQGVGVRRKSVQRAFSYLMLAAHAGHLLAMYNVAMMHLAGKGTLKNCRPASLLLKLAAERGPVAANLQQGHEAYFQGHYKAAAWHYLQAGEAGMELGQSNAAWLLAKDYVRAEGQAANVTFQLLKRSAEMGNVASLLAMADAYFHGDGVNQDWARSSAIYYEAYQERSPEAMFNLGFMHEFGAGVPQDLTLAGRFYDMALHTSQDAALAAAILIPSSIGDDLFSNDFTC</sequence>
<protein>
    <submittedName>
        <fullName evidence="2">Sel-1 like protein</fullName>
    </submittedName>
</protein>
<evidence type="ECO:0000313" key="3">
    <source>
        <dbReference type="Proteomes" id="UP000485058"/>
    </source>
</evidence>
<dbReference type="PANTHER" id="PTHR11102:SF147">
    <property type="entry name" value="SEL1L ADAPTOR SUBUNIT OF ERAD E3 UBIQUITIN LIGASE"/>
    <property type="match status" value="1"/>
</dbReference>
<reference evidence="2 3" key="1">
    <citation type="submission" date="2020-02" db="EMBL/GenBank/DDBJ databases">
        <title>Draft genome sequence of Haematococcus lacustris strain NIES-144.</title>
        <authorList>
            <person name="Morimoto D."/>
            <person name="Nakagawa S."/>
            <person name="Yoshida T."/>
            <person name="Sawayama S."/>
        </authorList>
    </citation>
    <scope>NUCLEOTIDE SEQUENCE [LARGE SCALE GENOMIC DNA]</scope>
    <source>
        <strain evidence="2 3">NIES-144</strain>
    </source>
</reference>
<keyword evidence="3" id="KW-1185">Reference proteome</keyword>
<organism evidence="2 3">
    <name type="scientific">Haematococcus lacustris</name>
    <name type="common">Green alga</name>
    <name type="synonym">Haematococcus pluvialis</name>
    <dbReference type="NCBI Taxonomy" id="44745"/>
    <lineage>
        <taxon>Eukaryota</taxon>
        <taxon>Viridiplantae</taxon>
        <taxon>Chlorophyta</taxon>
        <taxon>core chlorophytes</taxon>
        <taxon>Chlorophyceae</taxon>
        <taxon>CS clade</taxon>
        <taxon>Chlamydomonadales</taxon>
        <taxon>Haematococcaceae</taxon>
        <taxon>Haematococcus</taxon>
    </lineage>
</organism>
<dbReference type="InterPro" id="IPR050767">
    <property type="entry name" value="Sel1_AlgK"/>
</dbReference>
<evidence type="ECO:0000313" key="2">
    <source>
        <dbReference type="EMBL" id="GFH17010.1"/>
    </source>
</evidence>
<dbReference type="SMART" id="SM00671">
    <property type="entry name" value="SEL1"/>
    <property type="match status" value="9"/>
</dbReference>
<accession>A0A699Z671</accession>
<dbReference type="AlphaFoldDB" id="A0A699Z671"/>
<dbReference type="SUPFAM" id="SSF81901">
    <property type="entry name" value="HCP-like"/>
    <property type="match status" value="4"/>
</dbReference>
<gene>
    <name evidence="2" type="ORF">HaLaN_13543</name>
</gene>